<keyword evidence="2" id="KW-0812">Transmembrane</keyword>
<evidence type="ECO:0000256" key="2">
    <source>
        <dbReference type="SAM" id="Phobius"/>
    </source>
</evidence>
<comment type="caution">
    <text evidence="3">The sequence shown here is derived from an EMBL/GenBank/DDBJ whole genome shotgun (WGS) entry which is preliminary data.</text>
</comment>
<sequence length="454" mass="52142">MTIGLSPSLMRGFGIVGAMLPEVLESNGNKCYCGSNGQPKGDQHHDLDVLAWALSYDEPFSKPCHDKNPFRIGYSATFFNTNFRGGVCQEYHPIQYGFHWQIRYFRPIEGYTCREGKCVLSKRQYTTIRHDSEEICLGERRARVSFHVLKGNSGLFTILSLCDDWMPVRKRHFQSIRNVMEDWERYGFKVREGAVPITHYLFEICRVLEYCMDAWGEALEAIDRLAHVNLEDLNGRSRVEYLMFDQSFDRSKDYFVALQLLRIVDEWLDEIVPSLKELRMKPGLTHTEAEENLDAAIRFMTGRAGAVQNRVRRKVEQINSLRDGLFSATSLRESTKAMALNQAIYVFTVVTVLFTPVSFLATFWALPFLNNPKEGSGVVSEPSAFRNSFIVMPLLTYALVIGVAWAVGKRNSGRALLDLLREYWGKSWSLMRSAWTSRPQLPWRYRGSSPYPEA</sequence>
<keyword evidence="2" id="KW-0472">Membrane</keyword>
<dbReference type="GO" id="GO:0015087">
    <property type="term" value="F:cobalt ion transmembrane transporter activity"/>
    <property type="evidence" value="ECO:0007669"/>
    <property type="project" value="TreeGrafter"/>
</dbReference>
<evidence type="ECO:0000313" key="3">
    <source>
        <dbReference type="EMBL" id="VTT81043.1"/>
    </source>
</evidence>
<dbReference type="PANTHER" id="PTHR46494">
    <property type="entry name" value="CORA FAMILY METAL ION TRANSPORTER (EUROFUNG)"/>
    <property type="match status" value="1"/>
</dbReference>
<gene>
    <name evidence="3" type="ORF">C2S_2501</name>
</gene>
<accession>A0A9Q9RVU3</accession>
<dbReference type="EMBL" id="CABFJX010000407">
    <property type="protein sequence ID" value="VTT81043.1"/>
    <property type="molecule type" value="Genomic_DNA"/>
</dbReference>
<evidence type="ECO:0000313" key="4">
    <source>
        <dbReference type="Proteomes" id="UP000760494"/>
    </source>
</evidence>
<dbReference type="GO" id="GO:0015095">
    <property type="term" value="F:magnesium ion transmembrane transporter activity"/>
    <property type="evidence" value="ECO:0007669"/>
    <property type="project" value="TreeGrafter"/>
</dbReference>
<organism evidence="3 4">
    <name type="scientific">Fusarium fujikuroi</name>
    <name type="common">Bakanae and foot rot disease fungus</name>
    <name type="synonym">Gibberella fujikuroi</name>
    <dbReference type="NCBI Taxonomy" id="5127"/>
    <lineage>
        <taxon>Eukaryota</taxon>
        <taxon>Fungi</taxon>
        <taxon>Dikarya</taxon>
        <taxon>Ascomycota</taxon>
        <taxon>Pezizomycotina</taxon>
        <taxon>Sordariomycetes</taxon>
        <taxon>Hypocreomycetidae</taxon>
        <taxon>Hypocreales</taxon>
        <taxon>Nectriaceae</taxon>
        <taxon>Fusarium</taxon>
        <taxon>Fusarium fujikuroi species complex</taxon>
    </lineage>
</organism>
<dbReference type="Proteomes" id="UP000760494">
    <property type="component" value="Unassembled WGS sequence"/>
</dbReference>
<name>A0A9Q9RVU3_FUSFU</name>
<reference evidence="3" key="1">
    <citation type="submission" date="2019-05" db="EMBL/GenBank/DDBJ databases">
        <authorList>
            <person name="Piombo E."/>
        </authorList>
    </citation>
    <scope>NUCLEOTIDE SEQUENCE</scope>
    <source>
        <strain evidence="3">C2S</strain>
    </source>
</reference>
<proteinExistence type="predicted"/>
<dbReference type="Pfam" id="PF01544">
    <property type="entry name" value="CorA"/>
    <property type="match status" value="1"/>
</dbReference>
<comment type="subcellular location">
    <subcellularLocation>
        <location evidence="1">Cell membrane</location>
        <topology evidence="1">Multi-pass membrane protein</topology>
    </subcellularLocation>
</comment>
<evidence type="ECO:0000256" key="1">
    <source>
        <dbReference type="ARBA" id="ARBA00004651"/>
    </source>
</evidence>
<dbReference type="GO" id="GO:0000287">
    <property type="term" value="F:magnesium ion binding"/>
    <property type="evidence" value="ECO:0007669"/>
    <property type="project" value="TreeGrafter"/>
</dbReference>
<dbReference type="AlphaFoldDB" id="A0A9Q9RVU3"/>
<feature type="transmembrane region" description="Helical" evidence="2">
    <location>
        <begin position="389"/>
        <end position="407"/>
    </location>
</feature>
<protein>
    <submittedName>
        <fullName evidence="3">Uncharacterized protein</fullName>
    </submittedName>
</protein>
<dbReference type="InterPro" id="IPR002523">
    <property type="entry name" value="MgTranspt_CorA/ZnTranspt_ZntB"/>
</dbReference>
<dbReference type="PANTHER" id="PTHR46494:SF1">
    <property type="entry name" value="CORA FAMILY METAL ION TRANSPORTER (EUROFUNG)"/>
    <property type="match status" value="1"/>
</dbReference>
<dbReference type="GO" id="GO:0050897">
    <property type="term" value="F:cobalt ion binding"/>
    <property type="evidence" value="ECO:0007669"/>
    <property type="project" value="TreeGrafter"/>
</dbReference>
<dbReference type="GO" id="GO:0005886">
    <property type="term" value="C:plasma membrane"/>
    <property type="evidence" value="ECO:0007669"/>
    <property type="project" value="UniProtKB-SubCell"/>
</dbReference>
<keyword evidence="2" id="KW-1133">Transmembrane helix</keyword>
<feature type="transmembrane region" description="Helical" evidence="2">
    <location>
        <begin position="344"/>
        <end position="369"/>
    </location>
</feature>
<dbReference type="Gene3D" id="1.20.58.340">
    <property type="entry name" value="Magnesium transport protein CorA, transmembrane region"/>
    <property type="match status" value="1"/>
</dbReference>